<comment type="subunit">
    <text evidence="10">DNA polymerase III contains a core (composed of alpha, epsilon and theta chains) that associates with a tau subunit. This core dimerizes to form the POLIII' complex. PolIII' associates with the gamma complex (composed of gamma, delta, delta', psi and chi chains) and with the beta chain to form the complete DNA polymerase III complex.</text>
</comment>
<evidence type="ECO:0000256" key="10">
    <source>
        <dbReference type="ARBA" id="ARBA00026073"/>
    </source>
</evidence>
<dbReference type="Pfam" id="PF14579">
    <property type="entry name" value="HHH_6"/>
    <property type="match status" value="1"/>
</dbReference>
<comment type="subcellular location">
    <subcellularLocation>
        <location evidence="1">Cytoplasm</location>
    </subcellularLocation>
</comment>
<evidence type="ECO:0000256" key="3">
    <source>
        <dbReference type="ARBA" id="ARBA00012417"/>
    </source>
</evidence>
<dbReference type="InterPro" id="IPR012340">
    <property type="entry name" value="NA-bd_OB-fold"/>
</dbReference>
<comment type="caution">
    <text evidence="13">The sequence shown here is derived from an EMBL/GenBank/DDBJ whole genome shotgun (WGS) entry which is preliminary data.</text>
</comment>
<reference evidence="13 14" key="1">
    <citation type="submission" date="2017-05" db="EMBL/GenBank/DDBJ databases">
        <title>Vagococcus spp. assemblies.</title>
        <authorList>
            <person name="Gulvik C.A."/>
        </authorList>
    </citation>
    <scope>NUCLEOTIDE SEQUENCE [LARGE SCALE GENOMIC DNA]</scope>
    <source>
        <strain evidence="13 14">CCUG 41755</strain>
    </source>
</reference>
<dbReference type="InterPro" id="IPR040982">
    <property type="entry name" value="DNA_pol3_finger"/>
</dbReference>
<evidence type="ECO:0000256" key="2">
    <source>
        <dbReference type="ARBA" id="ARBA00009496"/>
    </source>
</evidence>
<sequence>MITAQLQTLSCYSLLKSTNKIEELVTTAKSYGYKAVALTDLNIMTGAVEFYKSCKKNDIKPIIGLTLEYQLSEEHPIECTMLLYASNQKGYENLMKISSTKMSRDMKEPFFFSEFSELLDNIVVIEPEHGSQLSYYYQKQEKEQLATYLSKLTYHIQNEMFYAGVSLYPDNPPQASWLALLETYKIEPVALHDVRYIHPQDAFSVAVLNHLELGTKITTEEIGQSGSLYLSKSSDFTHVYKKYQLDRAVINTNKVVELCDFSMLFNQTLLPHYDIPGNKDASLFLRELCIENLPKRIANPGQEYIERLDYELSVIEEMGFVDYFLIIWDVMMFAQKEDILFGPGRGSAAGSLVSYLTYITHVDPIKYDLLFERFLNKDRYTMPDIDLDIPDRRRDEVLQYVNSRYGHQCVSQIATFGTLAAKMALRDISRVFGLNKNEIGQWSKAFPARGKHTLKEAFKESKSFRELVESSDKNRLIFEVACKVEGLPRHLSTHAAGVVISDQDLTQWVPLQEGSNDIPLTQFTMNDVEEIGLLKMDFLGLKNLTIIDDTMKNITYSTGEKIDLLSIPLDDDETLKLFRKGQTTGIFQFDSQNIKNVLKKLGPTSLEDVAAVSALHRPGPMANIDIFIDRKKGKVPVTYIHESLKPILDVTYGVIVYQEQIMKIASVMAGFSLGEADILRRAIGKKKKAVLDEQRDHFIKGSLSQGYDEAVASEVYDYIERFANFGFNRSHAIAYGFVSYWMAYFKVHYTGEFFSALLHSDRQNTAKVKEYLLDATRMGLKIVSPDINKASFSFSFQKDVLVFGLSAIKGVRSDFAKSIIANRNNEGMFKSLKDFLMRMEEKWLKEEYILPLIYSGAFDQLHSNRKELADELGALLKSISYSAGSLDLLDILSPKKEEHADYTVGEKLDLEADYLGMYISGHPVDDFKLVKLIKNVTTIDQLQEKMTRTIFIYIKHIKVIRAKTGEKMAFLEGNDGTGELSLTLFPGVYKQVSDLLELDKVLVVTGKVERSAYTQSLQMLVNTVESAEDLSEKMGPKVCYIKIPADKYSQEIVGELTAILKKYEGKCPIILFNEQSAQKNILNAELWVKESEELKNEVCYLLGKSTIIFQ</sequence>
<dbReference type="Pfam" id="PF17657">
    <property type="entry name" value="DNA_pol3_finger"/>
    <property type="match status" value="1"/>
</dbReference>
<evidence type="ECO:0000313" key="14">
    <source>
        <dbReference type="Proteomes" id="UP000287101"/>
    </source>
</evidence>
<dbReference type="GO" id="GO:0005737">
    <property type="term" value="C:cytoplasm"/>
    <property type="evidence" value="ECO:0007669"/>
    <property type="project" value="UniProtKB-SubCell"/>
</dbReference>
<evidence type="ECO:0000256" key="7">
    <source>
        <dbReference type="ARBA" id="ARBA00022705"/>
    </source>
</evidence>
<keyword evidence="14" id="KW-1185">Reference proteome</keyword>
<dbReference type="Pfam" id="PF02811">
    <property type="entry name" value="PHP"/>
    <property type="match status" value="1"/>
</dbReference>
<dbReference type="Gene3D" id="1.10.10.1600">
    <property type="entry name" value="Bacterial DNA polymerase III alpha subunit, thumb domain"/>
    <property type="match status" value="1"/>
</dbReference>
<evidence type="ECO:0000256" key="8">
    <source>
        <dbReference type="ARBA" id="ARBA00022932"/>
    </source>
</evidence>
<dbReference type="Gene3D" id="2.40.50.140">
    <property type="entry name" value="Nucleic acid-binding proteins"/>
    <property type="match status" value="1"/>
</dbReference>
<dbReference type="PANTHER" id="PTHR32294:SF0">
    <property type="entry name" value="DNA POLYMERASE III SUBUNIT ALPHA"/>
    <property type="match status" value="1"/>
</dbReference>
<dbReference type="NCBIfam" id="TIGR00594">
    <property type="entry name" value="polc"/>
    <property type="match status" value="1"/>
</dbReference>
<keyword evidence="6" id="KW-0548">Nucleotidyltransferase</keyword>
<keyword evidence="7" id="KW-0235">DNA replication</keyword>
<dbReference type="AlphaFoldDB" id="A0A430AC86"/>
<dbReference type="CDD" id="cd07431">
    <property type="entry name" value="PHP_PolIIIA"/>
    <property type="match status" value="1"/>
</dbReference>
<proteinExistence type="inferred from homology"/>
<evidence type="ECO:0000259" key="12">
    <source>
        <dbReference type="SMART" id="SM00481"/>
    </source>
</evidence>
<dbReference type="Pfam" id="PF01336">
    <property type="entry name" value="tRNA_anti-codon"/>
    <property type="match status" value="1"/>
</dbReference>
<dbReference type="InterPro" id="IPR004805">
    <property type="entry name" value="DnaE2/DnaE/PolC"/>
</dbReference>
<evidence type="ECO:0000256" key="11">
    <source>
        <dbReference type="ARBA" id="ARBA00049244"/>
    </source>
</evidence>
<dbReference type="SMART" id="SM00481">
    <property type="entry name" value="POLIIIAc"/>
    <property type="match status" value="1"/>
</dbReference>
<dbReference type="Gene3D" id="3.20.20.140">
    <property type="entry name" value="Metal-dependent hydrolases"/>
    <property type="match status" value="1"/>
</dbReference>
<dbReference type="Pfam" id="PF07733">
    <property type="entry name" value="DNA_pol3_alpha"/>
    <property type="match status" value="1"/>
</dbReference>
<evidence type="ECO:0000256" key="9">
    <source>
        <dbReference type="ARBA" id="ARBA00025611"/>
    </source>
</evidence>
<dbReference type="PANTHER" id="PTHR32294">
    <property type="entry name" value="DNA POLYMERASE III SUBUNIT ALPHA"/>
    <property type="match status" value="1"/>
</dbReference>
<dbReference type="Gene3D" id="1.10.150.870">
    <property type="match status" value="1"/>
</dbReference>
<name>A0A430AC86_9ENTE</name>
<keyword evidence="5" id="KW-0808">Transferase</keyword>
<dbReference type="InterPro" id="IPR003141">
    <property type="entry name" value="Pol/His_phosphatase_N"/>
</dbReference>
<gene>
    <name evidence="13" type="ORF">CBF31_02085</name>
</gene>
<dbReference type="SUPFAM" id="SSF89550">
    <property type="entry name" value="PHP domain-like"/>
    <property type="match status" value="1"/>
</dbReference>
<dbReference type="InterPro" id="IPR011708">
    <property type="entry name" value="DNA_pol3_alpha_NTPase_dom"/>
</dbReference>
<dbReference type="InterPro" id="IPR004365">
    <property type="entry name" value="NA-bd_OB_tRNA"/>
</dbReference>
<organism evidence="13 14">
    <name type="scientific">Vagococcus fessus</name>
    <dbReference type="NCBI Taxonomy" id="120370"/>
    <lineage>
        <taxon>Bacteria</taxon>
        <taxon>Bacillati</taxon>
        <taxon>Bacillota</taxon>
        <taxon>Bacilli</taxon>
        <taxon>Lactobacillales</taxon>
        <taxon>Enterococcaceae</taxon>
        <taxon>Vagococcus</taxon>
    </lineage>
</organism>
<dbReference type="RefSeq" id="WP_170167840.1">
    <property type="nucleotide sequence ID" value="NZ_CBCRYB010000002.1"/>
</dbReference>
<dbReference type="CDD" id="cd04485">
    <property type="entry name" value="DnaE_OBF"/>
    <property type="match status" value="1"/>
</dbReference>
<dbReference type="InterPro" id="IPR029460">
    <property type="entry name" value="DNAPol_HHH"/>
</dbReference>
<dbReference type="GO" id="GO:0006260">
    <property type="term" value="P:DNA replication"/>
    <property type="evidence" value="ECO:0007669"/>
    <property type="project" value="UniProtKB-KW"/>
</dbReference>
<accession>A0A430AC86</accession>
<evidence type="ECO:0000256" key="6">
    <source>
        <dbReference type="ARBA" id="ARBA00022695"/>
    </source>
</evidence>
<dbReference type="GO" id="GO:0003676">
    <property type="term" value="F:nucleic acid binding"/>
    <property type="evidence" value="ECO:0007669"/>
    <property type="project" value="InterPro"/>
</dbReference>
<dbReference type="InterPro" id="IPR004013">
    <property type="entry name" value="PHP_dom"/>
</dbReference>
<evidence type="ECO:0000256" key="5">
    <source>
        <dbReference type="ARBA" id="ARBA00022679"/>
    </source>
</evidence>
<evidence type="ECO:0000256" key="1">
    <source>
        <dbReference type="ARBA" id="ARBA00004496"/>
    </source>
</evidence>
<protein>
    <recommendedName>
        <fullName evidence="4">DNA polymerase III subunit alpha</fullName>
        <ecNumber evidence="3">2.7.7.7</ecNumber>
    </recommendedName>
</protein>
<feature type="domain" description="Polymerase/histidinol phosphatase N-terminal" evidence="12">
    <location>
        <begin position="4"/>
        <end position="71"/>
    </location>
</feature>
<dbReference type="EC" id="2.7.7.7" evidence="3"/>
<keyword evidence="8" id="KW-0239">DNA-directed DNA polymerase</keyword>
<dbReference type="NCBIfam" id="NF004226">
    <property type="entry name" value="PRK05673.1"/>
    <property type="match status" value="1"/>
</dbReference>
<dbReference type="InterPro" id="IPR041931">
    <property type="entry name" value="DNA_pol3_alpha_thumb_dom"/>
</dbReference>
<dbReference type="GO" id="GO:0008408">
    <property type="term" value="F:3'-5' exonuclease activity"/>
    <property type="evidence" value="ECO:0007669"/>
    <property type="project" value="InterPro"/>
</dbReference>
<comment type="similarity">
    <text evidence="2">Belongs to the DNA polymerase type-C family. DnaE subfamily.</text>
</comment>
<evidence type="ECO:0000313" key="13">
    <source>
        <dbReference type="EMBL" id="RSU04830.1"/>
    </source>
</evidence>
<dbReference type="InterPro" id="IPR016195">
    <property type="entry name" value="Pol/histidinol_Pase-like"/>
</dbReference>
<dbReference type="Proteomes" id="UP000287101">
    <property type="component" value="Unassembled WGS sequence"/>
</dbReference>
<comment type="catalytic activity">
    <reaction evidence="11">
        <text>DNA(n) + a 2'-deoxyribonucleoside 5'-triphosphate = DNA(n+1) + diphosphate</text>
        <dbReference type="Rhea" id="RHEA:22508"/>
        <dbReference type="Rhea" id="RHEA-COMP:17339"/>
        <dbReference type="Rhea" id="RHEA-COMP:17340"/>
        <dbReference type="ChEBI" id="CHEBI:33019"/>
        <dbReference type="ChEBI" id="CHEBI:61560"/>
        <dbReference type="ChEBI" id="CHEBI:173112"/>
        <dbReference type="EC" id="2.7.7.7"/>
    </reaction>
</comment>
<comment type="function">
    <text evidence="9">DNA polymerase III is a complex, multichain enzyme responsible for most of the replicative synthesis in bacteria. This DNA polymerase also exhibits 3' to 5' exonuclease activity. The alpha chain is the DNA polymerase.</text>
</comment>
<dbReference type="GO" id="GO:0003887">
    <property type="term" value="F:DNA-directed DNA polymerase activity"/>
    <property type="evidence" value="ECO:0007669"/>
    <property type="project" value="UniProtKB-KW"/>
</dbReference>
<dbReference type="EMBL" id="NGJY01000001">
    <property type="protein sequence ID" value="RSU04830.1"/>
    <property type="molecule type" value="Genomic_DNA"/>
</dbReference>
<evidence type="ECO:0000256" key="4">
    <source>
        <dbReference type="ARBA" id="ARBA00019114"/>
    </source>
</evidence>